<organism evidence="2 3">
    <name type="scientific">Nocardioides ginsengisoli</name>
    <dbReference type="NCBI Taxonomy" id="363868"/>
    <lineage>
        <taxon>Bacteria</taxon>
        <taxon>Bacillati</taxon>
        <taxon>Actinomycetota</taxon>
        <taxon>Actinomycetes</taxon>
        <taxon>Propionibacteriales</taxon>
        <taxon>Nocardioidaceae</taxon>
        <taxon>Nocardioides</taxon>
    </lineage>
</organism>
<comment type="caution">
    <text evidence="2">The sequence shown here is derived from an EMBL/GenBank/DDBJ whole genome shotgun (WGS) entry which is preliminary data.</text>
</comment>
<proteinExistence type="predicted"/>
<gene>
    <name evidence="2" type="ORF">ACFQ3F_07730</name>
</gene>
<dbReference type="Gene3D" id="1.10.30.50">
    <property type="match status" value="1"/>
</dbReference>
<evidence type="ECO:0000259" key="1">
    <source>
        <dbReference type="SMART" id="SM00507"/>
    </source>
</evidence>
<keyword evidence="3" id="KW-1185">Reference proteome</keyword>
<dbReference type="SMART" id="SM00507">
    <property type="entry name" value="HNHc"/>
    <property type="match status" value="1"/>
</dbReference>
<dbReference type="CDD" id="cd00085">
    <property type="entry name" value="HNHc"/>
    <property type="match status" value="1"/>
</dbReference>
<dbReference type="RefSeq" id="WP_367920927.1">
    <property type="nucleotide sequence ID" value="NZ_BAABAC010000037.1"/>
</dbReference>
<feature type="domain" description="HNH nuclease" evidence="1">
    <location>
        <begin position="338"/>
        <end position="390"/>
    </location>
</feature>
<dbReference type="Proteomes" id="UP001597229">
    <property type="component" value="Unassembled WGS sequence"/>
</dbReference>
<sequence length="429" mass="46243">MAQATAPDTGISTMLASLRAEIEGREASLIREWATIAAWAEANVVEAAESPAATGDGFADTGLPIAGDGAPLVSEFALMELIAVLGRSPAGGRAYVGKVLGCAWRLPNVWAAVMAGRLTPWRAARIAKLVAPLSADAAAFVDRNLFNASGVGWAQLERLITEAIVRFDPVRAEAERAAVADERYLDIDEPNAQGLAHISGLLDAADARDLHDAIVRRAALLGTLGSMGSMGSMGSLGSLGSLGSAASLDVRRSQALGELARADLALDLDGSPAKRATLNVHITDTTLTGDNPVARWNDRPISTEQVRQWLATATTIVVRPVIDLADHIPVDSYEIPDRHRVSVELRDHTCRFPRCGRKAKTCDLDHAKPHRKGGPTCPCNLVPLCRRHHRAKTHSRWRYKVTKPGTYTWTSPNGYRWQVDHRGTHPLRT</sequence>
<dbReference type="Pfam" id="PF02720">
    <property type="entry name" value="DUF222"/>
    <property type="match status" value="1"/>
</dbReference>
<name>A0ABW3VY13_9ACTN</name>
<dbReference type="InterPro" id="IPR003870">
    <property type="entry name" value="DUF222"/>
</dbReference>
<dbReference type="EMBL" id="JBHTLX010000008">
    <property type="protein sequence ID" value="MFD1247674.1"/>
    <property type="molecule type" value="Genomic_DNA"/>
</dbReference>
<protein>
    <submittedName>
        <fullName evidence="2">DUF222 domain-containing protein</fullName>
    </submittedName>
</protein>
<evidence type="ECO:0000313" key="3">
    <source>
        <dbReference type="Proteomes" id="UP001597229"/>
    </source>
</evidence>
<evidence type="ECO:0000313" key="2">
    <source>
        <dbReference type="EMBL" id="MFD1247674.1"/>
    </source>
</evidence>
<dbReference type="InterPro" id="IPR003615">
    <property type="entry name" value="HNH_nuc"/>
</dbReference>
<accession>A0ABW3VY13</accession>
<reference evidence="3" key="1">
    <citation type="journal article" date="2019" name="Int. J. Syst. Evol. Microbiol.">
        <title>The Global Catalogue of Microorganisms (GCM) 10K type strain sequencing project: providing services to taxonomists for standard genome sequencing and annotation.</title>
        <authorList>
            <consortium name="The Broad Institute Genomics Platform"/>
            <consortium name="The Broad Institute Genome Sequencing Center for Infectious Disease"/>
            <person name="Wu L."/>
            <person name="Ma J."/>
        </authorList>
    </citation>
    <scope>NUCLEOTIDE SEQUENCE [LARGE SCALE GENOMIC DNA]</scope>
    <source>
        <strain evidence="3">CCUG 52478</strain>
    </source>
</reference>